<protein>
    <submittedName>
        <fullName evidence="7">Uncharacterized protein</fullName>
    </submittedName>
</protein>
<dbReference type="EMBL" id="LT981265">
    <property type="protein sequence ID" value="SPC33306.1"/>
    <property type="molecule type" value="Genomic_DNA"/>
</dbReference>
<feature type="transmembrane region" description="Helical" evidence="6">
    <location>
        <begin position="7"/>
        <end position="28"/>
    </location>
</feature>
<evidence type="ECO:0000256" key="2">
    <source>
        <dbReference type="ARBA" id="ARBA00022692"/>
    </source>
</evidence>
<evidence type="ECO:0000313" key="8">
    <source>
        <dbReference type="Proteomes" id="UP000236248"/>
    </source>
</evidence>
<dbReference type="Pfam" id="PF07019">
    <property type="entry name" value="EMC6"/>
    <property type="match status" value="1"/>
</dbReference>
<evidence type="ECO:0000256" key="5">
    <source>
        <dbReference type="ARBA" id="ARBA00023136"/>
    </source>
</evidence>
<accession>A0A2K5ANT6</accession>
<evidence type="ECO:0000256" key="1">
    <source>
        <dbReference type="ARBA" id="ARBA00004477"/>
    </source>
</evidence>
<dbReference type="KEGG" id="ncv:NCAV_0106"/>
<reference evidence="8" key="1">
    <citation type="submission" date="2018-01" db="EMBL/GenBank/DDBJ databases">
        <authorList>
            <person name="Kerou L M."/>
        </authorList>
    </citation>
    <scope>NUCLEOTIDE SEQUENCE [LARGE SCALE GENOMIC DNA]</scope>
    <source>
        <strain evidence="8">SCU2</strain>
    </source>
</reference>
<dbReference type="RefSeq" id="WP_103286398.1">
    <property type="nucleotide sequence ID" value="NZ_LT981265.1"/>
</dbReference>
<feature type="transmembrane region" description="Helical" evidence="6">
    <location>
        <begin position="68"/>
        <end position="87"/>
    </location>
</feature>
<keyword evidence="2 6" id="KW-0812">Transmembrane</keyword>
<feature type="transmembrane region" description="Helical" evidence="6">
    <location>
        <begin position="34"/>
        <end position="56"/>
    </location>
</feature>
<evidence type="ECO:0000256" key="3">
    <source>
        <dbReference type="ARBA" id="ARBA00022824"/>
    </source>
</evidence>
<evidence type="ECO:0000256" key="6">
    <source>
        <dbReference type="SAM" id="Phobius"/>
    </source>
</evidence>
<evidence type="ECO:0000313" key="7">
    <source>
        <dbReference type="EMBL" id="SPC33306.1"/>
    </source>
</evidence>
<dbReference type="AlphaFoldDB" id="A0A2K5ANT6"/>
<keyword evidence="8" id="KW-1185">Reference proteome</keyword>
<keyword evidence="4 6" id="KW-1133">Transmembrane helix</keyword>
<name>A0A2K5ANT6_9ARCH</name>
<evidence type="ECO:0000256" key="4">
    <source>
        <dbReference type="ARBA" id="ARBA00022989"/>
    </source>
</evidence>
<organism evidence="7 8">
    <name type="scientific">Candidatus Nitrosocaldus cavascurensis</name>
    <dbReference type="NCBI Taxonomy" id="2058097"/>
    <lineage>
        <taxon>Archaea</taxon>
        <taxon>Nitrososphaerota</taxon>
        <taxon>Nitrososphaeria</taxon>
        <taxon>Candidatus Nitrosocaldales</taxon>
        <taxon>Candidatus Nitrosocaldaceae</taxon>
        <taxon>Candidatus Nitrosocaldus</taxon>
    </lineage>
</organism>
<dbReference type="GeneID" id="41594211"/>
<dbReference type="InterPro" id="IPR029008">
    <property type="entry name" value="EMC6-like"/>
</dbReference>
<comment type="subcellular location">
    <subcellularLocation>
        <location evidence="1">Endoplasmic reticulum membrane</location>
        <topology evidence="1">Multi-pass membrane protein</topology>
    </subcellularLocation>
</comment>
<keyword evidence="3" id="KW-0256">Endoplasmic reticulum</keyword>
<proteinExistence type="predicted"/>
<gene>
    <name evidence="7" type="ORF">NCAV_0106</name>
</gene>
<sequence>MSPIDKVFWLRIGFAVLAGIVAGALGFLSNNPQAFRGIGIGFLLYFITYLIARFSLGKRIPPSESRKLVTTGMGGYVFMFLLVWILYNTFMYQQFAGEQGQ</sequence>
<dbReference type="Proteomes" id="UP000236248">
    <property type="component" value="Chromosome NCAV"/>
</dbReference>
<keyword evidence="5 6" id="KW-0472">Membrane</keyword>